<dbReference type="SUPFAM" id="SSF52949">
    <property type="entry name" value="Macro domain-like"/>
    <property type="match status" value="1"/>
</dbReference>
<name>A0A3A9Z5R1_9ACTN</name>
<dbReference type="Pfam" id="PF02789">
    <property type="entry name" value="Peptidase_M17_N"/>
    <property type="match status" value="1"/>
</dbReference>
<dbReference type="Gene3D" id="3.40.630.10">
    <property type="entry name" value="Zn peptidases"/>
    <property type="match status" value="1"/>
</dbReference>
<dbReference type="InterPro" id="IPR043472">
    <property type="entry name" value="Macro_dom-like"/>
</dbReference>
<keyword evidence="11" id="KW-1185">Reference proteome</keyword>
<evidence type="ECO:0000256" key="5">
    <source>
        <dbReference type="ARBA" id="ARBA00033172"/>
    </source>
</evidence>
<accession>A0A3A9Z5R1</accession>
<evidence type="ECO:0000256" key="4">
    <source>
        <dbReference type="ARBA" id="ARBA00022801"/>
    </source>
</evidence>
<dbReference type="Pfam" id="PF00883">
    <property type="entry name" value="Peptidase_M17"/>
    <property type="match status" value="1"/>
</dbReference>
<sequence>MLAIRLLAEPERLDTLALSIRPTGGEEPRAELTPGGVPLPDGISDEATALVPATRLTGAAGETHTQLRPGRTPGRLLLVGAGDGGEADWRRAGAALARAGSDETHITFVLPGGVTPAAVRGLVEGLLLASYRFRLTERDPAPALTGVDLVTADPAGHRDAVETARTTARMTGLARDLTNMPSSVKNPRWFAERITEAAAGLPDLTVRVREPAELEADGFGGIVAVGRGSASGPRLVELDWHPAGAATHVVLVGKGITFDTGGISIKPVPSMTLMRKDMAGAAAVVGATLGAATLRLPVRVTTLAPLAENMVSGAAFRPGDVIRQYGGVTSETTNSDAEGRLVLADALAYAVRELQPDLLVDLATLTGANAVALGKRTGALYSENDQLAADVLAAVDAAGEAAWRMPLPDDYVEYLGSDLADLHSSPARGAGSVTAALYLREFTGDLRDRWLHVDMSAPSWAEGDDAELVKGATGWGVRSLLRWLATLR</sequence>
<dbReference type="Gene3D" id="3.40.220.10">
    <property type="entry name" value="Leucine Aminopeptidase, subunit E, domain 1"/>
    <property type="match status" value="1"/>
</dbReference>
<dbReference type="OrthoDB" id="9809354at2"/>
<gene>
    <name evidence="10" type="ORF">D7223_21400</name>
</gene>
<dbReference type="EMBL" id="RBAK01000008">
    <property type="protein sequence ID" value="RKN43583.1"/>
    <property type="molecule type" value="Genomic_DNA"/>
</dbReference>
<comment type="similarity">
    <text evidence="1">Belongs to the peptidase M17 family.</text>
</comment>
<comment type="caution">
    <text evidence="10">The sequence shown here is derived from an EMBL/GenBank/DDBJ whole genome shotgun (WGS) entry which is preliminary data.</text>
</comment>
<evidence type="ECO:0000256" key="8">
    <source>
        <dbReference type="ARBA" id="ARBA00050061"/>
    </source>
</evidence>
<keyword evidence="2 10" id="KW-0031">Aminopeptidase</keyword>
<dbReference type="PROSITE" id="PS00631">
    <property type="entry name" value="CYTOSOL_AP"/>
    <property type="match status" value="1"/>
</dbReference>
<reference evidence="10 11" key="1">
    <citation type="journal article" date="2004" name="Syst. Appl. Microbiol.">
        <title>Cryptoendolithic actinomycetes from antarctic sandstone rock samples: Micromonospora endolithica sp. nov. and two isolates related to Micromonospora coerulea Jensen 1932.</title>
        <authorList>
            <person name="Hirsch P."/>
            <person name="Mevs U."/>
            <person name="Kroppenstedt R.M."/>
            <person name="Schumann P."/>
            <person name="Stackebrandt E."/>
        </authorList>
    </citation>
    <scope>NUCLEOTIDE SEQUENCE [LARGE SCALE GENOMIC DNA]</scope>
    <source>
        <strain evidence="10 11">JCM 12677</strain>
    </source>
</reference>
<dbReference type="GO" id="GO:0006508">
    <property type="term" value="P:proteolysis"/>
    <property type="evidence" value="ECO:0007669"/>
    <property type="project" value="UniProtKB-KW"/>
</dbReference>
<dbReference type="GO" id="GO:0030145">
    <property type="term" value="F:manganese ion binding"/>
    <property type="evidence" value="ECO:0007669"/>
    <property type="project" value="InterPro"/>
</dbReference>
<evidence type="ECO:0000256" key="2">
    <source>
        <dbReference type="ARBA" id="ARBA00022438"/>
    </source>
</evidence>
<keyword evidence="4" id="KW-0378">Hydrolase</keyword>
<dbReference type="InterPro" id="IPR008283">
    <property type="entry name" value="Peptidase_M17_N"/>
</dbReference>
<dbReference type="Proteomes" id="UP000281726">
    <property type="component" value="Unassembled WGS sequence"/>
</dbReference>
<dbReference type="InterPro" id="IPR000819">
    <property type="entry name" value="Peptidase_M17_C"/>
</dbReference>
<protein>
    <recommendedName>
        <fullName evidence="7">Probable cytosol aminopeptidase</fullName>
    </recommendedName>
    <alternativeName>
        <fullName evidence="8">Leucine aminopeptidase</fullName>
    </alternativeName>
    <alternativeName>
        <fullName evidence="5">Leucyl aminopeptidase</fullName>
    </alternativeName>
</protein>
<dbReference type="GO" id="GO:0005737">
    <property type="term" value="C:cytoplasm"/>
    <property type="evidence" value="ECO:0007669"/>
    <property type="project" value="InterPro"/>
</dbReference>
<dbReference type="InterPro" id="IPR011356">
    <property type="entry name" value="Leucine_aapep/pepB"/>
</dbReference>
<evidence type="ECO:0000259" key="9">
    <source>
        <dbReference type="PROSITE" id="PS00631"/>
    </source>
</evidence>
<proteinExistence type="inferred from homology"/>
<keyword evidence="3" id="KW-0645">Protease</keyword>
<evidence type="ECO:0000256" key="7">
    <source>
        <dbReference type="ARBA" id="ARBA00050021"/>
    </source>
</evidence>
<dbReference type="PRINTS" id="PR00481">
    <property type="entry name" value="LAMNOPPTDASE"/>
</dbReference>
<dbReference type="CDD" id="cd00433">
    <property type="entry name" value="Peptidase_M17"/>
    <property type="match status" value="1"/>
</dbReference>
<evidence type="ECO:0000256" key="1">
    <source>
        <dbReference type="ARBA" id="ARBA00009528"/>
    </source>
</evidence>
<evidence type="ECO:0000256" key="3">
    <source>
        <dbReference type="ARBA" id="ARBA00022670"/>
    </source>
</evidence>
<dbReference type="SUPFAM" id="SSF53187">
    <property type="entry name" value="Zn-dependent exopeptidases"/>
    <property type="match status" value="1"/>
</dbReference>
<dbReference type="AlphaFoldDB" id="A0A3A9Z5R1"/>
<evidence type="ECO:0000256" key="6">
    <source>
        <dbReference type="ARBA" id="ARBA00049972"/>
    </source>
</evidence>
<dbReference type="PANTHER" id="PTHR11963">
    <property type="entry name" value="LEUCINE AMINOPEPTIDASE-RELATED"/>
    <property type="match status" value="1"/>
</dbReference>
<feature type="domain" description="Cytosol aminopeptidase" evidence="9">
    <location>
        <begin position="334"/>
        <end position="341"/>
    </location>
</feature>
<evidence type="ECO:0000313" key="10">
    <source>
        <dbReference type="EMBL" id="RKN43583.1"/>
    </source>
</evidence>
<organism evidence="10 11">
    <name type="scientific">Micromonospora endolithica</name>
    <dbReference type="NCBI Taxonomy" id="230091"/>
    <lineage>
        <taxon>Bacteria</taxon>
        <taxon>Bacillati</taxon>
        <taxon>Actinomycetota</taxon>
        <taxon>Actinomycetes</taxon>
        <taxon>Micromonosporales</taxon>
        <taxon>Micromonosporaceae</taxon>
        <taxon>Micromonospora</taxon>
    </lineage>
</organism>
<comment type="function">
    <text evidence="6">Presumably involved in the processing and regular turnover of intracellular proteins. Catalyzes the removal of unsubstituted N-terminal amino acids from various peptides.</text>
</comment>
<evidence type="ECO:0000313" key="11">
    <source>
        <dbReference type="Proteomes" id="UP000281726"/>
    </source>
</evidence>
<dbReference type="RefSeq" id="WP_120730176.1">
    <property type="nucleotide sequence ID" value="NZ_RBAK01000008.1"/>
</dbReference>
<dbReference type="GO" id="GO:0070006">
    <property type="term" value="F:metalloaminopeptidase activity"/>
    <property type="evidence" value="ECO:0007669"/>
    <property type="project" value="InterPro"/>
</dbReference>
<dbReference type="PANTHER" id="PTHR11963:SF23">
    <property type="entry name" value="CYTOSOL AMINOPEPTIDASE"/>
    <property type="match status" value="1"/>
</dbReference>